<evidence type="ECO:0000313" key="3">
    <source>
        <dbReference type="EMBL" id="RNI40287.1"/>
    </source>
</evidence>
<comment type="caution">
    <text evidence="3">The sequence shown here is derived from an EMBL/GenBank/DDBJ whole genome shotgun (WGS) entry which is preliminary data.</text>
</comment>
<name>A0A3M9NSS6_9BACT</name>
<dbReference type="AlphaFoldDB" id="A0A3M9NSS6"/>
<evidence type="ECO:0000259" key="2">
    <source>
        <dbReference type="Pfam" id="PF20248"/>
    </source>
</evidence>
<evidence type="ECO:0000313" key="4">
    <source>
        <dbReference type="Proteomes" id="UP000267223"/>
    </source>
</evidence>
<dbReference type="Pfam" id="PF20248">
    <property type="entry name" value="DUF6603"/>
    <property type="match status" value="1"/>
</dbReference>
<reference evidence="3 4" key="1">
    <citation type="submission" date="2018-11" db="EMBL/GenBank/DDBJ databases">
        <title>Draft genome sequence of Ferruginibacter sp. BO-59.</title>
        <authorList>
            <person name="Im W.T."/>
        </authorList>
    </citation>
    <scope>NUCLEOTIDE SEQUENCE [LARGE SCALE GENOMIC DNA]</scope>
    <source>
        <strain evidence="3 4">BO-59</strain>
    </source>
</reference>
<dbReference type="InterPro" id="IPR046538">
    <property type="entry name" value="DUF6603"/>
</dbReference>
<feature type="region of interest" description="Disordered" evidence="1">
    <location>
        <begin position="402"/>
        <end position="429"/>
    </location>
</feature>
<organism evidence="3 4">
    <name type="scientific">Hanamia caeni</name>
    <dbReference type="NCBI Taxonomy" id="2294116"/>
    <lineage>
        <taxon>Bacteria</taxon>
        <taxon>Pseudomonadati</taxon>
        <taxon>Bacteroidota</taxon>
        <taxon>Chitinophagia</taxon>
        <taxon>Chitinophagales</taxon>
        <taxon>Chitinophagaceae</taxon>
        <taxon>Hanamia</taxon>
    </lineage>
</organism>
<sequence>MADSNSQDFFQKLLKTFYEILKPAINMFSDDQARTELLGSLGITGTAAGTSTPSTGGLEAYINKADDEVEPFQLASAIADLTSVVMGIEGIIQAALASDDASDAGEHVAGELVTALLNLLTLDYLRRRHPEVHAVVELLDTLDESAVAAGGSVNFIKDYIGGFFKQIGKTFDTEESTTAVSDGLFMAISGGLFYLEHYLRSKGVKDLVISANYGFENVTSATTANADKITNRTFSYSLESKSRKKDKFFNTLVFVPKEQQGIGFVTELKGTFGDTISIDDKNKIDYEITGDGLFRIGNPSEVNEGKSNKILLVYTYENKDPKKISLLDKPAIRFAFGTVKLGLMVTPDDVLAKGILDIHYEFNKGGLTGFPFNFLPDDIKDKFPLGIGYSATKGFTVDGDGNIGTGSKSGSQDGAPTPPKTMAKTAEGGDAGGGAVEAIVAKLLNALHKQIPLHKNLGNIVGLDTLTLNLSADSALKNFQLEVSLDFWLKLGSVITITISRLGMTLNVKKLDGNGGILGYDLTPGIKWPTGAGVMVNAGVVKGGGFLYLDPDKGEYFGALELSFKGLFDLKAVGILNTIMPDGSKGFSMLIIITAEFSAVQLGFGFTLLGVGGLLGVNRRAEVEALRAGLKTNAIKSILFPEDVVGNINRIISDIKQIFPIQQDSFLIGIMGKIGWGTPTLISIELGIILQLPDPKILILGVIKLALPTEETAVVKIQVNFLGVIDFQNEFLYFEARLFDSHLVGFPLTGSLALVVAWGDNSTFGLSVGGFHPDFKDYPVVPTLPGAFRDMDRISLQLLSGDNPRLGIECYFAVTSNTVQFGAKAELLAEGSMGFNIYGMLSLDALFIFDPFSFSVKLEATLALRHHSSILYGIHFAGTLSGTTPWHIEGEVSFGILFATITIGFSTTWGEPSPGVPDETQDLLGLIQAELDKAANWKPIVPDFNNIHVTVRTLRDDEEVDLLIHPFGAIAFAQRTLPLNFDIKKYGNRKPLHDNETNFSITKIRIGEDELSFSAEKELFAVGNFEPLSEAEKLSRKSFEKLDGGIIISDSGKLTVAQSTLDASELDYELDYTYDDSVGKKPSVTKFPHGAFNNMIRGAAASQSNLSWKNVNKSPLNAPVKTKVVDQAYTVASSSNLAEFDQNLRSGSYAEVLQSLNNIIKTKPAMADDLQIVGVHELA</sequence>
<dbReference type="RefSeq" id="WP_123119178.1">
    <property type="nucleotide sequence ID" value="NZ_RJJR01000001.1"/>
</dbReference>
<keyword evidence="4" id="KW-1185">Reference proteome</keyword>
<proteinExistence type="predicted"/>
<accession>A0A3M9NSS6</accession>
<gene>
    <name evidence="3" type="ORF">EFY79_03020</name>
</gene>
<feature type="domain" description="DUF6603" evidence="2">
    <location>
        <begin position="453"/>
        <end position="1015"/>
    </location>
</feature>
<dbReference type="Proteomes" id="UP000267223">
    <property type="component" value="Unassembled WGS sequence"/>
</dbReference>
<protein>
    <recommendedName>
        <fullName evidence="2">DUF6603 domain-containing protein</fullName>
    </recommendedName>
</protein>
<dbReference type="EMBL" id="RJJR01000001">
    <property type="protein sequence ID" value="RNI40287.1"/>
    <property type="molecule type" value="Genomic_DNA"/>
</dbReference>
<evidence type="ECO:0000256" key="1">
    <source>
        <dbReference type="SAM" id="MobiDB-lite"/>
    </source>
</evidence>
<dbReference type="OrthoDB" id="535891at2"/>
<feature type="compositionally biased region" description="Polar residues" evidence="1">
    <location>
        <begin position="405"/>
        <end position="414"/>
    </location>
</feature>